<dbReference type="GO" id="GO:0008270">
    <property type="term" value="F:zinc ion binding"/>
    <property type="evidence" value="ECO:0007669"/>
    <property type="project" value="UniProtKB-KW"/>
</dbReference>
<keyword evidence="1" id="KW-0479">Metal-binding</keyword>
<keyword evidence="2" id="KW-1133">Transmembrane helix</keyword>
<keyword evidence="1" id="KW-0862">Zinc</keyword>
<name>A0AAN8UJQ2_9MAGN</name>
<evidence type="ECO:0000256" key="2">
    <source>
        <dbReference type="SAM" id="Phobius"/>
    </source>
</evidence>
<dbReference type="PROSITE" id="PS50089">
    <property type="entry name" value="ZF_RING_2"/>
    <property type="match status" value="1"/>
</dbReference>
<feature type="domain" description="RING-type" evidence="3">
    <location>
        <begin position="78"/>
        <end position="120"/>
    </location>
</feature>
<keyword evidence="1" id="KW-0863">Zinc-finger</keyword>
<organism evidence="4 5">
    <name type="scientific">Dillenia turbinata</name>
    <dbReference type="NCBI Taxonomy" id="194707"/>
    <lineage>
        <taxon>Eukaryota</taxon>
        <taxon>Viridiplantae</taxon>
        <taxon>Streptophyta</taxon>
        <taxon>Embryophyta</taxon>
        <taxon>Tracheophyta</taxon>
        <taxon>Spermatophyta</taxon>
        <taxon>Magnoliopsida</taxon>
        <taxon>eudicotyledons</taxon>
        <taxon>Gunneridae</taxon>
        <taxon>Pentapetalae</taxon>
        <taxon>Dilleniales</taxon>
        <taxon>Dilleniaceae</taxon>
        <taxon>Dillenia</taxon>
    </lineage>
</organism>
<dbReference type="Pfam" id="PF13639">
    <property type="entry name" value="zf-RING_2"/>
    <property type="match status" value="1"/>
</dbReference>
<keyword evidence="2" id="KW-0812">Transmembrane</keyword>
<comment type="caution">
    <text evidence="4">The sequence shown here is derived from an EMBL/GenBank/DDBJ whole genome shotgun (WGS) entry which is preliminary data.</text>
</comment>
<feature type="transmembrane region" description="Helical" evidence="2">
    <location>
        <begin position="6"/>
        <end position="31"/>
    </location>
</feature>
<dbReference type="PANTHER" id="PTHR45676">
    <property type="entry name" value="RING-H2 FINGER PROTEIN ATL51-RELATED"/>
    <property type="match status" value="1"/>
</dbReference>
<keyword evidence="2" id="KW-0472">Membrane</keyword>
<dbReference type="AlphaFoldDB" id="A0AAN8UJQ2"/>
<proteinExistence type="predicted"/>
<keyword evidence="5" id="KW-1185">Reference proteome</keyword>
<dbReference type="EMBL" id="JBAMMX010000028">
    <property type="protein sequence ID" value="KAK6911878.1"/>
    <property type="molecule type" value="Genomic_DNA"/>
</dbReference>
<dbReference type="PANTHER" id="PTHR45676:SF66">
    <property type="entry name" value="RING-TYPE E3 UBIQUITIN TRANSFERASE"/>
    <property type="match status" value="1"/>
</dbReference>
<evidence type="ECO:0000313" key="4">
    <source>
        <dbReference type="EMBL" id="KAK6911878.1"/>
    </source>
</evidence>
<dbReference type="GO" id="GO:0016567">
    <property type="term" value="P:protein ubiquitination"/>
    <property type="evidence" value="ECO:0007669"/>
    <property type="project" value="TreeGrafter"/>
</dbReference>
<dbReference type="SMART" id="SM00184">
    <property type="entry name" value="RING"/>
    <property type="match status" value="1"/>
</dbReference>
<gene>
    <name evidence="4" type="ORF">RJ641_023971</name>
</gene>
<dbReference type="InterPro" id="IPR001841">
    <property type="entry name" value="Znf_RING"/>
</dbReference>
<sequence length="152" mass="17076">MFSFCYGLALVGALVIALAVFIFTTMGWCFYPHHATDPSPSRNANEKQQVILNPHIALKFMYKKVAGKASEKATEADCIVCLTSFEDGEDVQQLPRCRHTFHAACIEMWLYSHSECPLCRVSVDRLASLSPDCTPMSEENSREILLDQRISL</sequence>
<accession>A0AAN8UJQ2</accession>
<evidence type="ECO:0000259" key="3">
    <source>
        <dbReference type="PROSITE" id="PS50089"/>
    </source>
</evidence>
<evidence type="ECO:0000313" key="5">
    <source>
        <dbReference type="Proteomes" id="UP001370490"/>
    </source>
</evidence>
<evidence type="ECO:0000256" key="1">
    <source>
        <dbReference type="PROSITE-ProRule" id="PRU00175"/>
    </source>
</evidence>
<reference evidence="4 5" key="1">
    <citation type="submission" date="2023-12" db="EMBL/GenBank/DDBJ databases">
        <title>A high-quality genome assembly for Dillenia turbinata (Dilleniales).</title>
        <authorList>
            <person name="Chanderbali A."/>
        </authorList>
    </citation>
    <scope>NUCLEOTIDE SEQUENCE [LARGE SCALE GENOMIC DNA]</scope>
    <source>
        <strain evidence="4">LSX21</strain>
        <tissue evidence="4">Leaf</tissue>
    </source>
</reference>
<dbReference type="Proteomes" id="UP001370490">
    <property type="component" value="Unassembled WGS sequence"/>
</dbReference>
<dbReference type="Gene3D" id="3.30.40.10">
    <property type="entry name" value="Zinc/RING finger domain, C3HC4 (zinc finger)"/>
    <property type="match status" value="1"/>
</dbReference>
<dbReference type="CDD" id="cd16461">
    <property type="entry name" value="RING-H2_EL5-like"/>
    <property type="match status" value="1"/>
</dbReference>
<dbReference type="SUPFAM" id="SSF57850">
    <property type="entry name" value="RING/U-box"/>
    <property type="match status" value="1"/>
</dbReference>
<dbReference type="InterPro" id="IPR013083">
    <property type="entry name" value="Znf_RING/FYVE/PHD"/>
</dbReference>
<protein>
    <submittedName>
        <fullName evidence="4">Zinc finger, RING-type</fullName>
    </submittedName>
</protein>